<evidence type="ECO:0000313" key="5">
    <source>
        <dbReference type="EMBL" id="ALI36271.1"/>
    </source>
</evidence>
<accession>A0A654M150</accession>
<keyword evidence="3" id="KW-0443">Lipid metabolism</keyword>
<sequence>MSNKINTIPTKERALVLQGGGSLGAYEAGAYRGIYEFLSKWDRDHGNEKKSTFDIVAGTSIGAINSAVLVSYVIENQTYEGSAERLIEFWHYLSKESKVDKNPFFEMWWDYFHKFNKNTATSEAARRYYSAKEFALYGVPNAFYLHTPTYDHKFFDSDNVWYRYSNEPLKKSLERFVKFPIATSEEADQPRLLLVAVDVAEGIPVTFDSHATEDGSRKSEYGEFLMRDEKEPVFKYTIRYDDGITADHVIASGSFPVNFDYCKILVEDNHTGLTSSSPQNKPRKDIRYFWDGGLMTNTPLMQLVLKHRWYWYKTRGLKENVPRLGVCIVNLHPTRQDEIPQDRDAAINRNNDITFSDRSSQEEQTLLIISDYVNLVRRLIKVSTENGVKKEIIDQLLDEKTANPSFFPRLKKYSDLLAGRFQIDELIRVNRKNDEHTISNKIFDFSKKTIDLLLQRGYDDAISEFDRLKQTFTKPG</sequence>
<name>A0A654M150_9ARCH</name>
<dbReference type="Pfam" id="PF01734">
    <property type="entry name" value="Patatin"/>
    <property type="match status" value="1"/>
</dbReference>
<keyword evidence="2" id="KW-0442">Lipid degradation</keyword>
<evidence type="ECO:0000256" key="1">
    <source>
        <dbReference type="ARBA" id="ARBA00022801"/>
    </source>
</evidence>
<dbReference type="GO" id="GO:0016042">
    <property type="term" value="P:lipid catabolic process"/>
    <property type="evidence" value="ECO:0007669"/>
    <property type="project" value="UniProtKB-KW"/>
</dbReference>
<dbReference type="Gene3D" id="3.40.1090.10">
    <property type="entry name" value="Cytosolic phospholipase A2 catalytic domain"/>
    <property type="match status" value="1"/>
</dbReference>
<reference evidence="6" key="1">
    <citation type="submission" date="2015-10" db="EMBL/GenBank/DDBJ databases">
        <title>Niche specialization of a soil ammonia-oxidizing archaeon, Candidatus Nitrosocosmicus oleophilus.</title>
        <authorList>
            <person name="Jung M.-Y."/>
            <person name="Rhee S.-K."/>
        </authorList>
    </citation>
    <scope>NUCLEOTIDE SEQUENCE [LARGE SCALE GENOMIC DNA]</scope>
    <source>
        <strain evidence="6">MY3</strain>
    </source>
</reference>
<evidence type="ECO:0000256" key="2">
    <source>
        <dbReference type="ARBA" id="ARBA00022963"/>
    </source>
</evidence>
<protein>
    <submittedName>
        <fullName evidence="5">Patatin-like phospholipase</fullName>
    </submittedName>
</protein>
<evidence type="ECO:0000259" key="4">
    <source>
        <dbReference type="PROSITE" id="PS51635"/>
    </source>
</evidence>
<dbReference type="EMBL" id="CP012850">
    <property type="protein sequence ID" value="ALI36271.1"/>
    <property type="molecule type" value="Genomic_DNA"/>
</dbReference>
<dbReference type="GeneID" id="60422043"/>
<dbReference type="AlphaFoldDB" id="A0A654M150"/>
<dbReference type="PROSITE" id="PS51635">
    <property type="entry name" value="PNPLA"/>
    <property type="match status" value="1"/>
</dbReference>
<organism evidence="5 6">
    <name type="scientific">Candidatus Nitrosocosmicus oleophilus</name>
    <dbReference type="NCBI Taxonomy" id="1353260"/>
    <lineage>
        <taxon>Archaea</taxon>
        <taxon>Nitrososphaerota</taxon>
        <taxon>Nitrososphaeria</taxon>
        <taxon>Nitrososphaerales</taxon>
        <taxon>Nitrososphaeraceae</taxon>
        <taxon>Candidatus Nitrosocosmicus</taxon>
    </lineage>
</organism>
<dbReference type="InterPro" id="IPR050301">
    <property type="entry name" value="NTE"/>
</dbReference>
<dbReference type="OrthoDB" id="11532at2157"/>
<keyword evidence="1" id="KW-0378">Hydrolase</keyword>
<feature type="domain" description="PNPLA" evidence="4">
    <location>
        <begin position="15"/>
        <end position="304"/>
    </location>
</feature>
<dbReference type="PANTHER" id="PTHR14226:SF57">
    <property type="entry name" value="BLR7027 PROTEIN"/>
    <property type="match status" value="1"/>
</dbReference>
<dbReference type="InterPro" id="IPR002641">
    <property type="entry name" value="PNPLA_dom"/>
</dbReference>
<dbReference type="PANTHER" id="PTHR14226">
    <property type="entry name" value="NEUROPATHY TARGET ESTERASE/SWISS CHEESE D.MELANOGASTER"/>
    <property type="match status" value="1"/>
</dbReference>
<dbReference type="GO" id="GO:0016787">
    <property type="term" value="F:hydrolase activity"/>
    <property type="evidence" value="ECO:0007669"/>
    <property type="project" value="UniProtKB-KW"/>
</dbReference>
<dbReference type="RefSeq" id="WP_196815572.1">
    <property type="nucleotide sequence ID" value="NZ_CP012850.1"/>
</dbReference>
<gene>
    <name evidence="5" type="ORF">NMY3_02070</name>
</gene>
<dbReference type="KEGG" id="taa:NMY3_02070"/>
<proteinExistence type="predicted"/>
<dbReference type="Proteomes" id="UP000058925">
    <property type="component" value="Chromosome"/>
</dbReference>
<evidence type="ECO:0000313" key="6">
    <source>
        <dbReference type="Proteomes" id="UP000058925"/>
    </source>
</evidence>
<keyword evidence="6" id="KW-1185">Reference proteome</keyword>
<dbReference type="SUPFAM" id="SSF52151">
    <property type="entry name" value="FabD/lysophospholipase-like"/>
    <property type="match status" value="1"/>
</dbReference>
<dbReference type="InterPro" id="IPR016035">
    <property type="entry name" value="Acyl_Trfase/lysoPLipase"/>
</dbReference>
<evidence type="ECO:0000256" key="3">
    <source>
        <dbReference type="ARBA" id="ARBA00023098"/>
    </source>
</evidence>